<dbReference type="InterPro" id="IPR020549">
    <property type="entry name" value="YbeY_CS"/>
</dbReference>
<dbReference type="GO" id="GO:0004521">
    <property type="term" value="F:RNA endonuclease activity"/>
    <property type="evidence" value="ECO:0007669"/>
    <property type="project" value="UniProtKB-UniRule"/>
</dbReference>
<feature type="binding site" evidence="7">
    <location>
        <position position="126"/>
    </location>
    <ligand>
        <name>Zn(2+)</name>
        <dbReference type="ChEBI" id="CHEBI:29105"/>
        <note>catalytic</note>
    </ligand>
</feature>
<evidence type="ECO:0000313" key="10">
    <source>
        <dbReference type="Proteomes" id="UP000262583"/>
    </source>
</evidence>
<evidence type="ECO:0000313" key="9">
    <source>
        <dbReference type="EMBL" id="AXA37377.1"/>
    </source>
</evidence>
<reference evidence="9 10" key="1">
    <citation type="submission" date="2018-05" db="EMBL/GenBank/DDBJ databases">
        <title>A metagenomic window into the 2 km-deep terrestrial subsurface aquifer revealed taxonomically and functionally diverse microbial community comprising novel uncultured bacterial lineages.</title>
        <authorList>
            <person name="Kadnikov V.V."/>
            <person name="Mardanov A.V."/>
            <person name="Beletsky A.V."/>
            <person name="Banks D."/>
            <person name="Pimenov N.V."/>
            <person name="Frank Y.A."/>
            <person name="Karnachuk O.V."/>
            <person name="Ravin N.V."/>
        </authorList>
    </citation>
    <scope>NUCLEOTIDE SEQUENCE [LARGE SCALE GENOMIC DNA]</scope>
    <source>
        <strain evidence="9">BY</strain>
    </source>
</reference>
<evidence type="ECO:0000256" key="2">
    <source>
        <dbReference type="ARBA" id="ARBA00022722"/>
    </source>
</evidence>
<gene>
    <name evidence="7" type="primary">ybeY</name>
    <name evidence="9" type="ORF">BRCON_2635</name>
</gene>
<dbReference type="GO" id="GO:0005737">
    <property type="term" value="C:cytoplasm"/>
    <property type="evidence" value="ECO:0007669"/>
    <property type="project" value="UniProtKB-SubCell"/>
</dbReference>
<feature type="binding site" evidence="7">
    <location>
        <position position="116"/>
    </location>
    <ligand>
        <name>Zn(2+)</name>
        <dbReference type="ChEBI" id="CHEBI:29105"/>
        <note>catalytic</note>
    </ligand>
</feature>
<dbReference type="GO" id="GO:0006364">
    <property type="term" value="P:rRNA processing"/>
    <property type="evidence" value="ECO:0007669"/>
    <property type="project" value="UniProtKB-UniRule"/>
</dbReference>
<evidence type="ECO:0000256" key="6">
    <source>
        <dbReference type="ARBA" id="ARBA00022833"/>
    </source>
</evidence>
<dbReference type="Gene3D" id="3.40.390.30">
    <property type="entry name" value="Metalloproteases ('zincins'), catalytic domain"/>
    <property type="match status" value="1"/>
</dbReference>
<keyword evidence="6 7" id="KW-0862">Zinc</keyword>
<sequence length="153" mass="17557">MEIQVRNKCKSNILTTHRLKKIATNVIRLVLEEKGRTSAEVSVVFVDEPEMRMLNKNYRGKDKATDVLAFPMNEGRFAALNPDLLGDIVVCVPAARKQAEEKDQSLERELSVLLIHGLLHLLGYDHQHEKEERKMRELESEYLALVGEELSIY</sequence>
<keyword evidence="3 7" id="KW-0479">Metal-binding</keyword>
<dbReference type="PANTHER" id="PTHR46986:SF1">
    <property type="entry name" value="ENDORIBONUCLEASE YBEY, CHLOROPLASTIC"/>
    <property type="match status" value="1"/>
</dbReference>
<dbReference type="PROSITE" id="PS01306">
    <property type="entry name" value="UPF0054"/>
    <property type="match status" value="1"/>
</dbReference>
<name>A0A2Z4Y7Z9_SUMC1</name>
<evidence type="ECO:0000256" key="1">
    <source>
        <dbReference type="ARBA" id="ARBA00010875"/>
    </source>
</evidence>
<proteinExistence type="inferred from homology"/>
<feature type="coiled-coil region" evidence="8">
    <location>
        <begin position="121"/>
        <end position="148"/>
    </location>
</feature>
<dbReference type="EC" id="3.1.-.-" evidence="7"/>
<dbReference type="PANTHER" id="PTHR46986">
    <property type="entry name" value="ENDORIBONUCLEASE YBEY, CHLOROPLASTIC"/>
    <property type="match status" value="1"/>
</dbReference>
<dbReference type="GO" id="GO:0008270">
    <property type="term" value="F:zinc ion binding"/>
    <property type="evidence" value="ECO:0007669"/>
    <property type="project" value="UniProtKB-UniRule"/>
</dbReference>
<accession>A0A2Z4Y7Z9</accession>
<keyword evidence="7" id="KW-0963">Cytoplasm</keyword>
<keyword evidence="8" id="KW-0175">Coiled coil</keyword>
<dbReference type="HAMAP" id="MF_00009">
    <property type="entry name" value="Endoribonucl_YbeY"/>
    <property type="match status" value="1"/>
</dbReference>
<dbReference type="Proteomes" id="UP000262583">
    <property type="component" value="Chromosome"/>
</dbReference>
<comment type="similarity">
    <text evidence="1 7">Belongs to the endoribonuclease YbeY family.</text>
</comment>
<keyword evidence="2 7" id="KW-0540">Nuclease</keyword>
<protein>
    <recommendedName>
        <fullName evidence="7">Endoribonuclease YbeY</fullName>
        <ecNumber evidence="7">3.1.-.-</ecNumber>
    </recommendedName>
</protein>
<dbReference type="SUPFAM" id="SSF55486">
    <property type="entry name" value="Metalloproteases ('zincins'), catalytic domain"/>
    <property type="match status" value="1"/>
</dbReference>
<keyword evidence="5 7" id="KW-0378">Hydrolase</keyword>
<dbReference type="Pfam" id="PF02130">
    <property type="entry name" value="YbeY"/>
    <property type="match status" value="1"/>
</dbReference>
<evidence type="ECO:0000256" key="3">
    <source>
        <dbReference type="ARBA" id="ARBA00022723"/>
    </source>
</evidence>
<keyword evidence="7" id="KW-0690">Ribosome biogenesis</keyword>
<comment type="subcellular location">
    <subcellularLocation>
        <location evidence="7">Cytoplasm</location>
    </subcellularLocation>
</comment>
<keyword evidence="7" id="KW-0698">rRNA processing</keyword>
<feature type="binding site" evidence="7">
    <location>
        <position position="120"/>
    </location>
    <ligand>
        <name>Zn(2+)</name>
        <dbReference type="ChEBI" id="CHEBI:29105"/>
        <note>catalytic</note>
    </ligand>
</feature>
<dbReference type="KEGG" id="schv:BRCON_2635"/>
<keyword evidence="4 7" id="KW-0255">Endonuclease</keyword>
<evidence type="ECO:0000256" key="8">
    <source>
        <dbReference type="SAM" id="Coils"/>
    </source>
</evidence>
<evidence type="ECO:0000256" key="7">
    <source>
        <dbReference type="HAMAP-Rule" id="MF_00009"/>
    </source>
</evidence>
<dbReference type="EMBL" id="CP030759">
    <property type="protein sequence ID" value="AXA37377.1"/>
    <property type="molecule type" value="Genomic_DNA"/>
</dbReference>
<dbReference type="NCBIfam" id="TIGR00043">
    <property type="entry name" value="rRNA maturation RNase YbeY"/>
    <property type="match status" value="1"/>
</dbReference>
<dbReference type="GO" id="GO:0004222">
    <property type="term" value="F:metalloendopeptidase activity"/>
    <property type="evidence" value="ECO:0007669"/>
    <property type="project" value="InterPro"/>
</dbReference>
<evidence type="ECO:0000256" key="5">
    <source>
        <dbReference type="ARBA" id="ARBA00022801"/>
    </source>
</evidence>
<evidence type="ECO:0000256" key="4">
    <source>
        <dbReference type="ARBA" id="ARBA00022759"/>
    </source>
</evidence>
<comment type="cofactor">
    <cofactor evidence="7">
        <name>Zn(2+)</name>
        <dbReference type="ChEBI" id="CHEBI:29105"/>
    </cofactor>
    <text evidence="7">Binds 1 zinc ion.</text>
</comment>
<dbReference type="InterPro" id="IPR023091">
    <property type="entry name" value="MetalPrtase_cat_dom_sf_prd"/>
</dbReference>
<comment type="function">
    <text evidence="7">Single strand-specific metallo-endoribonuclease involved in late-stage 70S ribosome quality control and in maturation of the 3' terminus of the 16S rRNA.</text>
</comment>
<dbReference type="InterPro" id="IPR002036">
    <property type="entry name" value="YbeY"/>
</dbReference>
<dbReference type="AlphaFoldDB" id="A0A2Z4Y7Z9"/>
<organism evidence="9 10">
    <name type="scientific">Sumerlaea chitinivorans</name>
    <dbReference type="NCBI Taxonomy" id="2250252"/>
    <lineage>
        <taxon>Bacteria</taxon>
        <taxon>Candidatus Sumerlaeota</taxon>
        <taxon>Candidatus Sumerlaeia</taxon>
        <taxon>Candidatus Sumerlaeales</taxon>
        <taxon>Candidatus Sumerlaeaceae</taxon>
        <taxon>Candidatus Sumerlaea</taxon>
    </lineage>
</organism>